<dbReference type="Pfam" id="PF00293">
    <property type="entry name" value="NUDIX"/>
    <property type="match status" value="1"/>
</dbReference>
<dbReference type="EMBL" id="SCKX01000001">
    <property type="protein sequence ID" value="RWZ78888.1"/>
    <property type="molecule type" value="Genomic_DNA"/>
</dbReference>
<dbReference type="Gene3D" id="3.90.79.10">
    <property type="entry name" value="Nucleoside Triphosphate Pyrophosphohydrolase"/>
    <property type="match status" value="1"/>
</dbReference>
<comment type="caution">
    <text evidence="2">The sequence shown here is derived from an EMBL/GenBank/DDBJ whole genome shotgun (WGS) entry which is preliminary data.</text>
</comment>
<proteinExistence type="predicted"/>
<dbReference type="PANTHER" id="PTHR43736:SF1">
    <property type="entry name" value="DIHYDRONEOPTERIN TRIPHOSPHATE DIPHOSPHATASE"/>
    <property type="match status" value="1"/>
</dbReference>
<gene>
    <name evidence="2" type="ORF">EOT05_04035</name>
</gene>
<sequence>MMKSGVIIESVAKTVVVNGKNEALVLTIGDYKARPDKSHTPDLPGGQIEIADGESEMIGAIREAEEEAGIVLKPEEMTLAYTKTRSYKDENKSVSFFLYIAHLDYTPEVVISWEHEKYEWVPIDHLLKTKTFRPFYKEGIEYAFDNKLL</sequence>
<evidence type="ECO:0000313" key="3">
    <source>
        <dbReference type="Proteomes" id="UP000289257"/>
    </source>
</evidence>
<dbReference type="PROSITE" id="PS51462">
    <property type="entry name" value="NUDIX"/>
    <property type="match status" value="1"/>
</dbReference>
<keyword evidence="2" id="KW-0378">Hydrolase</keyword>
<dbReference type="AlphaFoldDB" id="A0A4Q0AJN2"/>
<evidence type="ECO:0000313" key="2">
    <source>
        <dbReference type="EMBL" id="RWZ78888.1"/>
    </source>
</evidence>
<name>A0A4Q0AJN2_9BACT</name>
<dbReference type="InterPro" id="IPR015797">
    <property type="entry name" value="NUDIX_hydrolase-like_dom_sf"/>
</dbReference>
<dbReference type="InterPro" id="IPR000086">
    <property type="entry name" value="NUDIX_hydrolase_dom"/>
</dbReference>
<dbReference type="Proteomes" id="UP000289257">
    <property type="component" value="Unassembled WGS sequence"/>
</dbReference>
<accession>A0A4Q0AJN2</accession>
<dbReference type="GO" id="GO:0016787">
    <property type="term" value="F:hydrolase activity"/>
    <property type="evidence" value="ECO:0007669"/>
    <property type="project" value="UniProtKB-KW"/>
</dbReference>
<feature type="domain" description="Nudix hydrolase" evidence="1">
    <location>
        <begin position="1"/>
        <end position="148"/>
    </location>
</feature>
<reference evidence="2" key="1">
    <citation type="submission" date="2019-01" db="EMBL/GenBank/DDBJ databases">
        <title>Genomic signatures and co-occurrence patterns of the ultra-small Saccharimodia (Patescibacteria phylum) suggest a symbiotic lifestyle.</title>
        <authorList>
            <person name="Lemos L."/>
            <person name="Medeiros J."/>
            <person name="Andreote F."/>
            <person name="Fernandes G."/>
            <person name="Varani A."/>
            <person name="Oliveira G."/>
            <person name="Pylro V."/>
        </authorList>
    </citation>
    <scope>NUCLEOTIDE SEQUENCE [LARGE SCALE GENOMIC DNA]</scope>
    <source>
        <strain evidence="2">AMD02</strain>
    </source>
</reference>
<protein>
    <submittedName>
        <fullName evidence="2">NUDIX hydrolase</fullName>
    </submittedName>
</protein>
<dbReference type="PANTHER" id="PTHR43736">
    <property type="entry name" value="ADP-RIBOSE PYROPHOSPHATASE"/>
    <property type="match status" value="1"/>
</dbReference>
<evidence type="ECO:0000259" key="1">
    <source>
        <dbReference type="PROSITE" id="PS51462"/>
    </source>
</evidence>
<keyword evidence="3" id="KW-1185">Reference proteome</keyword>
<dbReference type="SUPFAM" id="SSF55811">
    <property type="entry name" value="Nudix"/>
    <property type="match status" value="1"/>
</dbReference>
<organism evidence="2 3">
    <name type="scientific">Candidatus Microsaccharimonas sossegonensis</name>
    <dbReference type="NCBI Taxonomy" id="2506948"/>
    <lineage>
        <taxon>Bacteria</taxon>
        <taxon>Candidatus Saccharimonadota</taxon>
        <taxon>Candidatus Saccharimonadia</taxon>
        <taxon>Candidatus Saccharimonadales</taxon>
        <taxon>Candidatus Saccharimonadaceae</taxon>
        <taxon>Candidatus Microsaccharimonas</taxon>
    </lineage>
</organism>